<proteinExistence type="predicted"/>
<gene>
    <name evidence="1" type="ORF">H6G74_15500</name>
</gene>
<evidence type="ECO:0000313" key="2">
    <source>
        <dbReference type="Proteomes" id="UP000603457"/>
    </source>
</evidence>
<sequence length="71" mass="8150">MFTIVTTDGLEVEIDMQDIDYVEVADDDLTDDDYTDASQYNIVMESGEEYLVNVLDNLGVLELLWDMFVTM</sequence>
<organism evidence="1 2">
    <name type="scientific">Nostoc spongiaeforme FACHB-130</name>
    <dbReference type="NCBI Taxonomy" id="1357510"/>
    <lineage>
        <taxon>Bacteria</taxon>
        <taxon>Bacillati</taxon>
        <taxon>Cyanobacteriota</taxon>
        <taxon>Cyanophyceae</taxon>
        <taxon>Nostocales</taxon>
        <taxon>Nostocaceae</taxon>
        <taxon>Nostoc</taxon>
    </lineage>
</organism>
<dbReference type="EMBL" id="JACJTB010000019">
    <property type="protein sequence ID" value="MBD2595722.1"/>
    <property type="molecule type" value="Genomic_DNA"/>
</dbReference>
<keyword evidence="2" id="KW-1185">Reference proteome</keyword>
<name>A0ABR8FZ77_9NOSO</name>
<dbReference type="Proteomes" id="UP000603457">
    <property type="component" value="Unassembled WGS sequence"/>
</dbReference>
<accession>A0ABR8FZ77</accession>
<dbReference type="RefSeq" id="WP_190968512.1">
    <property type="nucleotide sequence ID" value="NZ_JACJTB010000019.1"/>
</dbReference>
<comment type="caution">
    <text evidence="1">The sequence shown here is derived from an EMBL/GenBank/DDBJ whole genome shotgun (WGS) entry which is preliminary data.</text>
</comment>
<protein>
    <submittedName>
        <fullName evidence="1">Uncharacterized protein</fullName>
    </submittedName>
</protein>
<reference evidence="1 2" key="1">
    <citation type="journal article" date="2020" name="ISME J.">
        <title>Comparative genomics reveals insights into cyanobacterial evolution and habitat adaptation.</title>
        <authorList>
            <person name="Chen M.Y."/>
            <person name="Teng W.K."/>
            <person name="Zhao L."/>
            <person name="Hu C.X."/>
            <person name="Zhou Y.K."/>
            <person name="Han B.P."/>
            <person name="Song L.R."/>
            <person name="Shu W.S."/>
        </authorList>
    </citation>
    <scope>NUCLEOTIDE SEQUENCE [LARGE SCALE GENOMIC DNA]</scope>
    <source>
        <strain evidence="1 2">FACHB-130</strain>
    </source>
</reference>
<evidence type="ECO:0000313" key="1">
    <source>
        <dbReference type="EMBL" id="MBD2595722.1"/>
    </source>
</evidence>